<proteinExistence type="predicted"/>
<feature type="coiled-coil region" evidence="1">
    <location>
        <begin position="162"/>
        <end position="189"/>
    </location>
</feature>
<dbReference type="AlphaFoldDB" id="A0A9D3M7F8"/>
<comment type="caution">
    <text evidence="3">The sequence shown here is derived from an EMBL/GenBank/DDBJ whole genome shotgun (WGS) entry which is preliminary data.</text>
</comment>
<dbReference type="PANTHER" id="PTHR16275">
    <property type="entry name" value="COILED-COIL DOMAIN-CONTAINING PROTEIN 40"/>
    <property type="match status" value="1"/>
</dbReference>
<accession>A0A9D3M7F8</accession>
<evidence type="ECO:0000313" key="3">
    <source>
        <dbReference type="EMBL" id="KAG5843186.1"/>
    </source>
</evidence>
<name>A0A9D3M7F8_ANGAN</name>
<sequence>MDDTGSISPSQDEPETSGAVSEADQPAESGGSGGWRERGERRGRGGRGNGESDRGVTQETDEDVVAETKEGAVGERRDEMVGDMEEELLVLDPEHPLMKGFQAALKTHLEKQLERLENELRELRSMERAEGDGRVEVGTALYKVQEELGRVDARLQGQNKANAATSSQRQKAQDRLEDVRRDYRATVAQNKQLWAQVSQMQAEVDTMALRLLYLHGASEDMCSDLATTQTCTRKAQVEKNRAAQEKNTQDLYVDRLTQKLERLQEQTALYNARASAQAMETQVAQEGLSEAQMELDALLVEQKQLLQQWNISLLGVRRRDEAYNAMLDALRAARDQARALDTEIEGFRKSIGQEEEQNEQLTVALNSARLDCGTSRKLIARSKTQEEALLAQHATYTRMLQESEHMLEQVTVDCAARRAEAAALRALIDREVGVRRELEEKIMGKMQEQLSHGQAAKYSRQQVEKIATQKKERELQVALLEDDIAQVTLESTEVKLRAESLSRVWAELQKEMAHQQELLAHSEAEISKQDIIIERKQFAIGNYNKKIEDMCTKHEDVGGLEIRVHKLRKELEEMEAEIQGQQQSWLRQQEELVKLNQDRQTQSAALLTLQGKLTILQQKKVHTEGEIQQERREQAEVERHMNGLMLDIVKLNGLLSKNSQQSEALEHRNCLMESDFISRLKDSEREAIELQMNLERIQEEKDMLLNSLLEAERQVLLWEKKTQLVKETQLAVREEMGQGDVRFLKSEIHRMEVRYDQLMKQQARLLRELDAAVARREAIEMHCETQARSARTRPAHTESHSVLQGLRRKIQDCQKDTQRGLRSTLSQKQKQLAELRSTCDTVDTELRSLQDAKEKNRSRLITLQGRVRHLQAVRDGRYRSVCAGGTAPGSTAQRLSAHLQAVDSILQCVYQNCPEHRGALHLLTLAFASRRELLDPAPRS</sequence>
<feature type="coiled-coil region" evidence="1">
    <location>
        <begin position="825"/>
        <end position="852"/>
    </location>
</feature>
<dbReference type="Proteomes" id="UP001044222">
    <property type="component" value="Chromosome 9"/>
</dbReference>
<dbReference type="InterPro" id="IPR037386">
    <property type="entry name" value="CCDC40"/>
</dbReference>
<gene>
    <name evidence="3" type="ORF">ANANG_G00185820</name>
</gene>
<keyword evidence="4" id="KW-1185">Reference proteome</keyword>
<feature type="coiled-coil region" evidence="1">
    <location>
        <begin position="99"/>
        <end position="129"/>
    </location>
</feature>
<organism evidence="3 4">
    <name type="scientific">Anguilla anguilla</name>
    <name type="common">European freshwater eel</name>
    <name type="synonym">Muraena anguilla</name>
    <dbReference type="NCBI Taxonomy" id="7936"/>
    <lineage>
        <taxon>Eukaryota</taxon>
        <taxon>Metazoa</taxon>
        <taxon>Chordata</taxon>
        <taxon>Craniata</taxon>
        <taxon>Vertebrata</taxon>
        <taxon>Euteleostomi</taxon>
        <taxon>Actinopterygii</taxon>
        <taxon>Neopterygii</taxon>
        <taxon>Teleostei</taxon>
        <taxon>Anguilliformes</taxon>
        <taxon>Anguillidae</taxon>
        <taxon>Anguilla</taxon>
    </lineage>
</organism>
<feature type="coiled-coil region" evidence="1">
    <location>
        <begin position="246"/>
        <end position="371"/>
    </location>
</feature>
<feature type="coiled-coil region" evidence="1">
    <location>
        <begin position="741"/>
        <end position="775"/>
    </location>
</feature>
<dbReference type="GO" id="GO:0005929">
    <property type="term" value="C:cilium"/>
    <property type="evidence" value="ECO:0007669"/>
    <property type="project" value="TreeGrafter"/>
</dbReference>
<evidence type="ECO:0000256" key="1">
    <source>
        <dbReference type="SAM" id="Coils"/>
    </source>
</evidence>
<feature type="compositionally biased region" description="Polar residues" evidence="2">
    <location>
        <begin position="1"/>
        <end position="11"/>
    </location>
</feature>
<keyword evidence="1" id="KW-0175">Coiled coil</keyword>
<dbReference type="GO" id="GO:0005737">
    <property type="term" value="C:cytoplasm"/>
    <property type="evidence" value="ECO:0007669"/>
    <property type="project" value="TreeGrafter"/>
</dbReference>
<protein>
    <recommendedName>
        <fullName evidence="5">Coiled-coil domain containing 40</fullName>
    </recommendedName>
</protein>
<dbReference type="GO" id="GO:0005576">
    <property type="term" value="C:extracellular region"/>
    <property type="evidence" value="ECO:0007669"/>
    <property type="project" value="GOC"/>
</dbReference>
<dbReference type="Pfam" id="PF08647">
    <property type="entry name" value="BRE1"/>
    <property type="match status" value="1"/>
</dbReference>
<dbReference type="EMBL" id="JAFIRN010000009">
    <property type="protein sequence ID" value="KAG5843186.1"/>
    <property type="molecule type" value="Genomic_DNA"/>
</dbReference>
<dbReference type="PANTHER" id="PTHR16275:SF8">
    <property type="entry name" value="COILED-COIL DOMAIN-CONTAINING PROTEIN 40"/>
    <property type="match status" value="1"/>
</dbReference>
<dbReference type="GO" id="GO:0060287">
    <property type="term" value="P:epithelial cilium movement involved in determination of left/right asymmetry"/>
    <property type="evidence" value="ECO:0007669"/>
    <property type="project" value="TreeGrafter"/>
</dbReference>
<reference evidence="3" key="1">
    <citation type="submission" date="2021-01" db="EMBL/GenBank/DDBJ databases">
        <title>A chromosome-scale assembly of European eel, Anguilla anguilla.</title>
        <authorList>
            <person name="Henkel C."/>
            <person name="Jong-Raadsen S.A."/>
            <person name="Dufour S."/>
            <person name="Weltzien F.-A."/>
            <person name="Palstra A.P."/>
            <person name="Pelster B."/>
            <person name="Spaink H.P."/>
            <person name="Van Den Thillart G.E."/>
            <person name="Jansen H."/>
            <person name="Zahm M."/>
            <person name="Klopp C."/>
            <person name="Cedric C."/>
            <person name="Louis A."/>
            <person name="Berthelot C."/>
            <person name="Parey E."/>
            <person name="Roest Crollius H."/>
            <person name="Montfort J."/>
            <person name="Robinson-Rechavi M."/>
            <person name="Bucao C."/>
            <person name="Bouchez O."/>
            <person name="Gislard M."/>
            <person name="Lluch J."/>
            <person name="Milhes M."/>
            <person name="Lampietro C."/>
            <person name="Lopez Roques C."/>
            <person name="Donnadieu C."/>
            <person name="Braasch I."/>
            <person name="Desvignes T."/>
            <person name="Postlethwait J."/>
            <person name="Bobe J."/>
            <person name="Guiguen Y."/>
            <person name="Dirks R."/>
        </authorList>
    </citation>
    <scope>NUCLEOTIDE SEQUENCE</scope>
    <source>
        <strain evidence="3">Tag_6206</strain>
        <tissue evidence="3">Liver</tissue>
    </source>
</reference>
<feature type="region of interest" description="Disordered" evidence="2">
    <location>
        <begin position="1"/>
        <end position="77"/>
    </location>
</feature>
<feature type="coiled-coil region" evidence="1">
    <location>
        <begin position="557"/>
        <end position="633"/>
    </location>
</feature>
<feature type="compositionally biased region" description="Basic and acidic residues" evidence="2">
    <location>
        <begin position="66"/>
        <end position="77"/>
    </location>
</feature>
<feature type="coiled-coil region" evidence="1">
    <location>
        <begin position="680"/>
        <end position="714"/>
    </location>
</feature>
<evidence type="ECO:0000256" key="2">
    <source>
        <dbReference type="SAM" id="MobiDB-lite"/>
    </source>
</evidence>
<dbReference type="GO" id="GO:0001947">
    <property type="term" value="P:heart looping"/>
    <property type="evidence" value="ECO:0007669"/>
    <property type="project" value="TreeGrafter"/>
</dbReference>
<evidence type="ECO:0008006" key="5">
    <source>
        <dbReference type="Google" id="ProtNLM"/>
    </source>
</evidence>
<evidence type="ECO:0000313" key="4">
    <source>
        <dbReference type="Proteomes" id="UP001044222"/>
    </source>
</evidence>
<dbReference type="GO" id="GO:0035082">
    <property type="term" value="P:axoneme assembly"/>
    <property type="evidence" value="ECO:0007669"/>
    <property type="project" value="InterPro"/>
</dbReference>